<feature type="transmembrane region" description="Helical" evidence="1">
    <location>
        <begin position="96"/>
        <end position="121"/>
    </location>
</feature>
<protein>
    <recommendedName>
        <fullName evidence="4">Integral membrane protein</fullName>
    </recommendedName>
</protein>
<proteinExistence type="predicted"/>
<name>A0ABX0GTL3_9ACTN</name>
<evidence type="ECO:0000313" key="3">
    <source>
        <dbReference type="Proteomes" id="UP000800981"/>
    </source>
</evidence>
<gene>
    <name evidence="2" type="ORF">G9H71_05140</name>
</gene>
<dbReference type="EMBL" id="JAANNP010000002">
    <property type="protein sequence ID" value="NHC13164.1"/>
    <property type="molecule type" value="Genomic_DNA"/>
</dbReference>
<dbReference type="Pfam" id="PF19608">
    <property type="entry name" value="DUF6113"/>
    <property type="match status" value="1"/>
</dbReference>
<evidence type="ECO:0008006" key="4">
    <source>
        <dbReference type="Google" id="ProtNLM"/>
    </source>
</evidence>
<dbReference type="Proteomes" id="UP000800981">
    <property type="component" value="Unassembled WGS sequence"/>
</dbReference>
<accession>A0ABX0GTL3</accession>
<reference evidence="2 3" key="1">
    <citation type="submission" date="2020-03" db="EMBL/GenBank/DDBJ databases">
        <title>Two novel Motilibacter sp.</title>
        <authorList>
            <person name="Liu S."/>
        </authorList>
    </citation>
    <scope>NUCLEOTIDE SEQUENCE [LARGE SCALE GENOMIC DNA]</scope>
    <source>
        <strain evidence="2 3">E257</strain>
    </source>
</reference>
<dbReference type="InterPro" id="IPR046095">
    <property type="entry name" value="DUF6113"/>
</dbReference>
<feature type="transmembrane region" description="Helical" evidence="1">
    <location>
        <begin position="41"/>
        <end position="60"/>
    </location>
</feature>
<sequence length="134" mass="13317">MSTRADVAATVVACLLGAVLGLLAGVTGSFLQEVRPWDVPVGLVAGLVASGAAVFGAASLTRSPAPVVVTPLAWLAAALPLSAARPEGDVVVPGDTVGYCWAYGGMLVVGVSAVVCASGLLRRRPPGRRDAPVA</sequence>
<evidence type="ECO:0000256" key="1">
    <source>
        <dbReference type="SAM" id="Phobius"/>
    </source>
</evidence>
<evidence type="ECO:0000313" key="2">
    <source>
        <dbReference type="EMBL" id="NHC13164.1"/>
    </source>
</evidence>
<comment type="caution">
    <text evidence="2">The sequence shown here is derived from an EMBL/GenBank/DDBJ whole genome shotgun (WGS) entry which is preliminary data.</text>
</comment>
<keyword evidence="1" id="KW-0812">Transmembrane</keyword>
<keyword evidence="1" id="KW-1133">Transmembrane helix</keyword>
<organism evidence="2 3">
    <name type="scientific">Motilibacter deserti</name>
    <dbReference type="NCBI Taxonomy" id="2714956"/>
    <lineage>
        <taxon>Bacteria</taxon>
        <taxon>Bacillati</taxon>
        <taxon>Actinomycetota</taxon>
        <taxon>Actinomycetes</taxon>
        <taxon>Motilibacterales</taxon>
        <taxon>Motilibacteraceae</taxon>
        <taxon>Motilibacter</taxon>
    </lineage>
</organism>
<keyword evidence="1" id="KW-0472">Membrane</keyword>
<feature type="transmembrane region" description="Helical" evidence="1">
    <location>
        <begin position="67"/>
        <end position="84"/>
    </location>
</feature>
<keyword evidence="3" id="KW-1185">Reference proteome</keyword>
<dbReference type="RefSeq" id="WP_166279174.1">
    <property type="nucleotide sequence ID" value="NZ_JAANNP010000002.1"/>
</dbReference>